<evidence type="ECO:0000256" key="14">
    <source>
        <dbReference type="ARBA" id="ARBA00023242"/>
    </source>
</evidence>
<dbReference type="InterPro" id="IPR021713">
    <property type="entry name" value="Folliculin"/>
</dbReference>
<keyword evidence="13" id="KW-0458">Lysosome</keyword>
<evidence type="ECO:0000256" key="11">
    <source>
        <dbReference type="ARBA" id="ARBA00023136"/>
    </source>
</evidence>
<dbReference type="InterPro" id="IPR037521">
    <property type="entry name" value="FLCN/SMCR8_DENN"/>
</dbReference>
<dbReference type="Gene3D" id="3.40.50.12430">
    <property type="match status" value="1"/>
</dbReference>
<dbReference type="Pfam" id="PF16692">
    <property type="entry name" value="Folliculin_C"/>
    <property type="match status" value="1"/>
</dbReference>
<dbReference type="EMBL" id="JAWJWF010000007">
    <property type="protein sequence ID" value="KAK6630972.1"/>
    <property type="molecule type" value="Genomic_DNA"/>
</dbReference>
<keyword evidence="9" id="KW-0343">GTPase activation</keyword>
<dbReference type="PANTHER" id="PTHR31441:SF2">
    <property type="entry name" value="FOLLICULIN"/>
    <property type="match status" value="1"/>
</dbReference>
<gene>
    <name evidence="17" type="ORF">RUM44_003144</name>
</gene>
<proteinExistence type="inferred from homology"/>
<evidence type="ECO:0000256" key="9">
    <source>
        <dbReference type="ARBA" id="ARBA00022468"/>
    </source>
</evidence>
<comment type="caution">
    <text evidence="17">The sequence shown here is derived from an EMBL/GenBank/DDBJ whole genome shotgun (WGS) entry which is preliminary data.</text>
</comment>
<dbReference type="PANTHER" id="PTHR31441">
    <property type="entry name" value="FOLLICULIN FAMILY MEMBER"/>
    <property type="match status" value="1"/>
</dbReference>
<evidence type="ECO:0000256" key="10">
    <source>
        <dbReference type="ARBA" id="ARBA00022490"/>
    </source>
</evidence>
<evidence type="ECO:0000256" key="15">
    <source>
        <dbReference type="ARBA" id="ARBA00023273"/>
    </source>
</evidence>
<evidence type="ECO:0000256" key="5">
    <source>
        <dbReference type="ARBA" id="ARBA00004514"/>
    </source>
</evidence>
<feature type="domain" description="UDENN FLCN/SMCR8-type" evidence="16">
    <location>
        <begin position="17"/>
        <end position="437"/>
    </location>
</feature>
<dbReference type="InterPro" id="IPR032035">
    <property type="entry name" value="Folliculin_DENN"/>
</dbReference>
<keyword evidence="18" id="KW-1185">Reference proteome</keyword>
<evidence type="ECO:0000313" key="17">
    <source>
        <dbReference type="EMBL" id="KAK6630972.1"/>
    </source>
</evidence>
<organism evidence="17 18">
    <name type="scientific">Polyplax serrata</name>
    <name type="common">Common mouse louse</name>
    <dbReference type="NCBI Taxonomy" id="468196"/>
    <lineage>
        <taxon>Eukaryota</taxon>
        <taxon>Metazoa</taxon>
        <taxon>Ecdysozoa</taxon>
        <taxon>Arthropoda</taxon>
        <taxon>Hexapoda</taxon>
        <taxon>Insecta</taxon>
        <taxon>Pterygota</taxon>
        <taxon>Neoptera</taxon>
        <taxon>Paraneoptera</taxon>
        <taxon>Psocodea</taxon>
        <taxon>Troctomorpha</taxon>
        <taxon>Phthiraptera</taxon>
        <taxon>Anoplura</taxon>
        <taxon>Polyplacidae</taxon>
        <taxon>Polyplax</taxon>
    </lineage>
</organism>
<comment type="similarity">
    <text evidence="7">Belongs to the folliculin family.</text>
</comment>
<dbReference type="Proteomes" id="UP001359485">
    <property type="component" value="Unassembled WGS sequence"/>
</dbReference>
<evidence type="ECO:0000256" key="4">
    <source>
        <dbReference type="ARBA" id="ARBA00004300"/>
    </source>
</evidence>
<evidence type="ECO:0000256" key="1">
    <source>
        <dbReference type="ARBA" id="ARBA00004123"/>
    </source>
</evidence>
<dbReference type="Gene3D" id="1.10.10.1730">
    <property type="entry name" value="Folliculin"/>
    <property type="match status" value="1"/>
</dbReference>
<name>A0ABR1AXT1_POLSC</name>
<dbReference type="PROSITE" id="PS51834">
    <property type="entry name" value="DENN_FLCN_SMCR8"/>
    <property type="match status" value="1"/>
</dbReference>
<evidence type="ECO:0000256" key="6">
    <source>
        <dbReference type="ARBA" id="ARBA00004656"/>
    </source>
</evidence>
<dbReference type="InterPro" id="IPR044886">
    <property type="entry name" value="FLCN_DENN_C_sf"/>
</dbReference>
<evidence type="ECO:0000256" key="3">
    <source>
        <dbReference type="ARBA" id="ARBA00004186"/>
    </source>
</evidence>
<accession>A0ABR1AXT1</accession>
<comment type="subcellular location">
    <subcellularLocation>
        <location evidence="2">Cell projection</location>
        <location evidence="2">Cilium</location>
    </subcellularLocation>
    <subcellularLocation>
        <location evidence="4">Cytoplasm</location>
        <location evidence="4">Cytoskeleton</location>
        <location evidence="4">Microtubule organizing center</location>
        <location evidence="4">Centrosome</location>
    </subcellularLocation>
    <subcellularLocation>
        <location evidence="3">Cytoplasm</location>
        <location evidence="3">Cytoskeleton</location>
        <location evidence="3">Spindle</location>
    </subcellularLocation>
    <subcellularLocation>
        <location evidence="5">Cytoplasm</location>
        <location evidence="5">Cytosol</location>
    </subcellularLocation>
    <subcellularLocation>
        <location evidence="6">Lysosome membrane</location>
    </subcellularLocation>
    <subcellularLocation>
        <location evidence="1">Nucleus</location>
    </subcellularLocation>
</comment>
<dbReference type="Pfam" id="PF11704">
    <property type="entry name" value="Folliculin"/>
    <property type="match status" value="1"/>
</dbReference>
<evidence type="ECO:0000256" key="13">
    <source>
        <dbReference type="ARBA" id="ARBA00023228"/>
    </source>
</evidence>
<evidence type="ECO:0000256" key="7">
    <source>
        <dbReference type="ARBA" id="ARBA00009987"/>
    </source>
</evidence>
<protein>
    <recommendedName>
        <fullName evidence="8">Folliculin</fullName>
    </recommendedName>
</protein>
<evidence type="ECO:0000256" key="2">
    <source>
        <dbReference type="ARBA" id="ARBA00004138"/>
    </source>
</evidence>
<keyword evidence="10" id="KW-0963">Cytoplasm</keyword>
<evidence type="ECO:0000313" key="18">
    <source>
        <dbReference type="Proteomes" id="UP001359485"/>
    </source>
</evidence>
<sequence length="437" mass="50379">MLAEGCDVVFQDIFYFFQACEASSGYITNDYQNKISFLSTRLAIDPNVSSLMKQAAVRSLSCEVVPDKEGQVYFGDTARGHILSNTFFLKDSQARGFHRWYSVVVFMKDKHFLLNSWPFFERHINQIIKDLQRKATQVYLLEQNICSQRVLRLSNADQKYSTARSLPKLTDCATIFAQLHIWFTWLLSVGAKRLEEFSPPRLLNNAYNDSKKRDMALNLTNEFDLMSRIEVNPEKWYIWHFKKLRTTLGSYDFHRLIYSTLIGRQIIIRGPRLFVSLLINILKLILPVQKFRCINYSQQYRTPDVCNILGLDSYAAVPKSCDKLMRLDIVPGQELDNRQFYQSDETFNFHKLLLKSESALPEKLPTLLVKIDKVLSDGTLSDNAVSLHISSLIEEWHHTADLLREAKGKGCVGSLAGLMRILGVQEQDELVINFCMS</sequence>
<dbReference type="InterPro" id="IPR037520">
    <property type="entry name" value="Folliculin/SMCR8_longin"/>
</dbReference>
<keyword evidence="11" id="KW-0472">Membrane</keyword>
<keyword evidence="14" id="KW-0539">Nucleus</keyword>
<keyword evidence="12" id="KW-0206">Cytoskeleton</keyword>
<evidence type="ECO:0000256" key="8">
    <source>
        <dbReference type="ARBA" id="ARBA00021824"/>
    </source>
</evidence>
<evidence type="ECO:0000256" key="12">
    <source>
        <dbReference type="ARBA" id="ARBA00023212"/>
    </source>
</evidence>
<evidence type="ECO:0000259" key="16">
    <source>
        <dbReference type="PROSITE" id="PS51834"/>
    </source>
</evidence>
<reference evidence="17 18" key="1">
    <citation type="submission" date="2023-09" db="EMBL/GenBank/DDBJ databases">
        <title>Genomes of two closely related lineages of the louse Polyplax serrata with different host specificities.</title>
        <authorList>
            <person name="Martinu J."/>
            <person name="Tarabai H."/>
            <person name="Stefka J."/>
            <person name="Hypsa V."/>
        </authorList>
    </citation>
    <scope>NUCLEOTIDE SEQUENCE [LARGE SCALE GENOMIC DNA]</scope>
    <source>
        <strain evidence="17">98ZLc_SE</strain>
    </source>
</reference>
<keyword evidence="15" id="KW-0966">Cell projection</keyword>